<protein>
    <submittedName>
        <fullName evidence="1">Uncharacterized protein</fullName>
    </submittedName>
</protein>
<name>A0A4Y2JFV5_ARAVE</name>
<keyword evidence="2" id="KW-1185">Reference proteome</keyword>
<evidence type="ECO:0000313" key="1">
    <source>
        <dbReference type="EMBL" id="GBM88970.1"/>
    </source>
</evidence>
<dbReference type="AlphaFoldDB" id="A0A4Y2JFV5"/>
<dbReference type="EMBL" id="BGPR01003504">
    <property type="protein sequence ID" value="GBM88970.1"/>
    <property type="molecule type" value="Genomic_DNA"/>
</dbReference>
<accession>A0A4Y2JFV5</accession>
<gene>
    <name evidence="1" type="ORF">AVEN_196811_1</name>
</gene>
<proteinExistence type="predicted"/>
<reference evidence="1 2" key="1">
    <citation type="journal article" date="2019" name="Sci. Rep.">
        <title>Orb-weaving spider Araneus ventricosus genome elucidates the spidroin gene catalogue.</title>
        <authorList>
            <person name="Kono N."/>
            <person name="Nakamura H."/>
            <person name="Ohtoshi R."/>
            <person name="Moran D.A.P."/>
            <person name="Shinohara A."/>
            <person name="Yoshida Y."/>
            <person name="Fujiwara M."/>
            <person name="Mori M."/>
            <person name="Tomita M."/>
            <person name="Arakawa K."/>
        </authorList>
    </citation>
    <scope>NUCLEOTIDE SEQUENCE [LARGE SCALE GENOMIC DNA]</scope>
</reference>
<organism evidence="1 2">
    <name type="scientific">Araneus ventricosus</name>
    <name type="common">Orbweaver spider</name>
    <name type="synonym">Epeira ventricosa</name>
    <dbReference type="NCBI Taxonomy" id="182803"/>
    <lineage>
        <taxon>Eukaryota</taxon>
        <taxon>Metazoa</taxon>
        <taxon>Ecdysozoa</taxon>
        <taxon>Arthropoda</taxon>
        <taxon>Chelicerata</taxon>
        <taxon>Arachnida</taxon>
        <taxon>Araneae</taxon>
        <taxon>Araneomorphae</taxon>
        <taxon>Entelegynae</taxon>
        <taxon>Araneoidea</taxon>
        <taxon>Araneidae</taxon>
        <taxon>Araneus</taxon>
    </lineage>
</organism>
<comment type="caution">
    <text evidence="1">The sequence shown here is derived from an EMBL/GenBank/DDBJ whole genome shotgun (WGS) entry which is preliminary data.</text>
</comment>
<evidence type="ECO:0000313" key="2">
    <source>
        <dbReference type="Proteomes" id="UP000499080"/>
    </source>
</evidence>
<dbReference type="Proteomes" id="UP000499080">
    <property type="component" value="Unassembled WGS sequence"/>
</dbReference>
<sequence length="151" mass="17385">MHSFRLFNKEKIPQVSKSAAKKEPTTSRRKQISFISYFFFLKNSSWNLYHSFRSRKETEGWLVQRERNGVKNGQTVFAMRRGPLQWILVGFGGSFGRPAMNWNDMLRFPKHEHRSSAIKSAGVCGICVSISEPFRILVLKGERRLGKSSTG</sequence>